<dbReference type="AlphaFoldDB" id="A0A2A4K4Y8"/>
<protein>
    <recommendedName>
        <fullName evidence="6">AAA+ ATPase domain-containing protein</fullName>
    </recommendedName>
</protein>
<keyword evidence="2 5" id="KW-0547">Nucleotide-binding</keyword>
<dbReference type="InterPro" id="IPR003959">
    <property type="entry name" value="ATPase_AAA_core"/>
</dbReference>
<organism evidence="7">
    <name type="scientific">Heliothis virescens</name>
    <name type="common">Tobacco budworm moth</name>
    <dbReference type="NCBI Taxonomy" id="7102"/>
    <lineage>
        <taxon>Eukaryota</taxon>
        <taxon>Metazoa</taxon>
        <taxon>Ecdysozoa</taxon>
        <taxon>Arthropoda</taxon>
        <taxon>Hexapoda</taxon>
        <taxon>Insecta</taxon>
        <taxon>Pterygota</taxon>
        <taxon>Neoptera</taxon>
        <taxon>Endopterygota</taxon>
        <taxon>Lepidoptera</taxon>
        <taxon>Glossata</taxon>
        <taxon>Ditrysia</taxon>
        <taxon>Noctuoidea</taxon>
        <taxon>Noctuidae</taxon>
        <taxon>Heliothinae</taxon>
        <taxon>Heliothis</taxon>
    </lineage>
</organism>
<dbReference type="PANTHER" id="PTHR45991">
    <property type="entry name" value="PACHYTENE CHECKPOINT PROTEIN 2"/>
    <property type="match status" value="1"/>
</dbReference>
<dbReference type="GO" id="GO:0051598">
    <property type="term" value="P:meiotic recombination checkpoint signaling"/>
    <property type="evidence" value="ECO:0007669"/>
    <property type="project" value="TreeGrafter"/>
</dbReference>
<dbReference type="Pfam" id="PF23242">
    <property type="entry name" value="AAA_lid_TRIP13_C"/>
    <property type="match status" value="1"/>
</dbReference>
<dbReference type="EMBL" id="NWSH01000125">
    <property type="protein sequence ID" value="PCG79307.1"/>
    <property type="molecule type" value="Genomic_DNA"/>
</dbReference>
<evidence type="ECO:0000256" key="1">
    <source>
        <dbReference type="ARBA" id="ARBA00007271"/>
    </source>
</evidence>
<dbReference type="InterPro" id="IPR003960">
    <property type="entry name" value="ATPase_AAA_CS"/>
</dbReference>
<dbReference type="GO" id="GO:0007131">
    <property type="term" value="P:reciprocal meiotic recombination"/>
    <property type="evidence" value="ECO:0007669"/>
    <property type="project" value="TreeGrafter"/>
</dbReference>
<dbReference type="GO" id="GO:0005524">
    <property type="term" value="F:ATP binding"/>
    <property type="evidence" value="ECO:0007669"/>
    <property type="project" value="UniProtKB-KW"/>
</dbReference>
<dbReference type="PROSITE" id="PS00674">
    <property type="entry name" value="AAA"/>
    <property type="match status" value="1"/>
</dbReference>
<dbReference type="STRING" id="7102.A0A2A4K4Y8"/>
<dbReference type="GO" id="GO:0005694">
    <property type="term" value="C:chromosome"/>
    <property type="evidence" value="ECO:0007669"/>
    <property type="project" value="TreeGrafter"/>
</dbReference>
<dbReference type="PANTHER" id="PTHR45991:SF1">
    <property type="entry name" value="PACHYTENE CHECKPOINT PROTEIN 2 HOMOLOG"/>
    <property type="match status" value="1"/>
</dbReference>
<dbReference type="InterPro" id="IPR027417">
    <property type="entry name" value="P-loop_NTPase"/>
</dbReference>
<comment type="similarity">
    <text evidence="1">Belongs to the AAA ATPase family. PCH2 subfamily.</text>
</comment>
<feature type="domain" description="AAA+ ATPase" evidence="6">
    <location>
        <begin position="154"/>
        <end position="306"/>
    </location>
</feature>
<dbReference type="SUPFAM" id="SSF52540">
    <property type="entry name" value="P-loop containing nucleoside triphosphate hydrolases"/>
    <property type="match status" value="1"/>
</dbReference>
<dbReference type="FunFam" id="3.40.50.300:FF:001494">
    <property type="entry name" value="Pachytene checkpoint component Pch2"/>
    <property type="match status" value="1"/>
</dbReference>
<keyword evidence="4" id="KW-0469">Meiosis</keyword>
<evidence type="ECO:0000256" key="3">
    <source>
        <dbReference type="ARBA" id="ARBA00022840"/>
    </source>
</evidence>
<evidence type="ECO:0000256" key="4">
    <source>
        <dbReference type="ARBA" id="ARBA00023254"/>
    </source>
</evidence>
<dbReference type="Pfam" id="PF00004">
    <property type="entry name" value="AAA"/>
    <property type="match status" value="1"/>
</dbReference>
<accession>A0A2A4K4Y8</accession>
<evidence type="ECO:0000259" key="6">
    <source>
        <dbReference type="SMART" id="SM00382"/>
    </source>
</evidence>
<comment type="caution">
    <text evidence="7">The sequence shown here is derived from an EMBL/GenBank/DDBJ whole genome shotgun (WGS) entry which is preliminary data.</text>
</comment>
<evidence type="ECO:0000313" key="7">
    <source>
        <dbReference type="EMBL" id="PCG79307.1"/>
    </source>
</evidence>
<dbReference type="InterPro" id="IPR044539">
    <property type="entry name" value="Pch2-like"/>
</dbReference>
<dbReference type="InterPro" id="IPR003593">
    <property type="entry name" value="AAA+_ATPase"/>
</dbReference>
<evidence type="ECO:0000256" key="2">
    <source>
        <dbReference type="ARBA" id="ARBA00022741"/>
    </source>
</evidence>
<dbReference type="Pfam" id="PF23563">
    <property type="entry name" value="TRIP13_N"/>
    <property type="match status" value="1"/>
</dbReference>
<dbReference type="InterPro" id="IPR058249">
    <property type="entry name" value="Pch2_C"/>
</dbReference>
<dbReference type="GO" id="GO:0016887">
    <property type="term" value="F:ATP hydrolysis activity"/>
    <property type="evidence" value="ECO:0007669"/>
    <property type="project" value="InterPro"/>
</dbReference>
<gene>
    <name evidence="7" type="ORF">B5V51_1271</name>
</gene>
<name>A0A2A4K4Y8_HELVI</name>
<reference evidence="7" key="1">
    <citation type="submission" date="2017-09" db="EMBL/GenBank/DDBJ databases">
        <title>Contemporary evolution of a Lepidopteran species, Heliothis virescens, in response to modern agricultural practices.</title>
        <authorList>
            <person name="Fritz M.L."/>
            <person name="Deyonke A.M."/>
            <person name="Papanicolaou A."/>
            <person name="Micinski S."/>
            <person name="Westbrook J."/>
            <person name="Gould F."/>
        </authorList>
    </citation>
    <scope>NUCLEOTIDE SEQUENCE [LARGE SCALE GENOMIC DNA]</scope>
    <source>
        <strain evidence="7">HvINT-</strain>
        <tissue evidence="7">Whole body</tissue>
    </source>
</reference>
<dbReference type="Gene3D" id="3.40.50.300">
    <property type="entry name" value="P-loop containing nucleotide triphosphate hydrolases"/>
    <property type="match status" value="1"/>
</dbReference>
<dbReference type="GO" id="GO:0005634">
    <property type="term" value="C:nucleus"/>
    <property type="evidence" value="ECO:0007669"/>
    <property type="project" value="TreeGrafter"/>
</dbReference>
<evidence type="ECO:0000256" key="5">
    <source>
        <dbReference type="RuleBase" id="RU003651"/>
    </source>
</evidence>
<dbReference type="SMART" id="SM00382">
    <property type="entry name" value="AAA"/>
    <property type="match status" value="1"/>
</dbReference>
<sequence length="423" mass="46730">MKPVLHIEILQKPCSYAAKDRVLEFVRPFLMNYVTLCPGHTLASFDHCPFLKENVQLITFCEAETDTPITATEADLIFHVYKLDSFGVETNTMTDSGTGEEFPIAHIWALPSQEFHGLWETLIYEDQLKQDTVRFVETAFEFADHGVDSNIIGWNRVVLFHGPPGTGKTSLCRALAQKLSIRLSERFSQARLVEINAHALFSKWFAESGKCVSRLFEQLGEILANRRALVCVLVDEVESLAHARRASLSGLEPSDSIRAVNALLTQLDRLRCQPNVLVLTTSNVTGAIDVAFVDRADIKRRIGPPSASAAYTILRSCCNELMTCGLVMPREPLFELSALEAVRFTDIVPARPSLRLWEVACGAARHGLSGRALRRLPFIARALHMRHDKSLPAFLTALAAALSGHVADVAALDDGTPPQPSSD</sequence>
<proteinExistence type="inferred from homology"/>
<keyword evidence="3 5" id="KW-0067">ATP-binding</keyword>